<evidence type="ECO:0000313" key="5">
    <source>
        <dbReference type="Proteomes" id="UP000322244"/>
    </source>
</evidence>
<keyword evidence="1" id="KW-0129">CBS domain</keyword>
<evidence type="ECO:0000256" key="1">
    <source>
        <dbReference type="PROSITE-ProRule" id="PRU00703"/>
    </source>
</evidence>
<dbReference type="Proteomes" id="UP000322244">
    <property type="component" value="Unassembled WGS sequence"/>
</dbReference>
<reference evidence="4 5" key="1">
    <citation type="submission" date="2019-07" db="EMBL/GenBank/DDBJ databases">
        <title>Rhodococcus cavernicolus sp. nov., isolated from a cave.</title>
        <authorList>
            <person name="Lee S.D."/>
        </authorList>
    </citation>
    <scope>NUCLEOTIDE SEQUENCE [LARGE SCALE GENOMIC DNA]</scope>
    <source>
        <strain evidence="4 5">C1-24</strain>
    </source>
</reference>
<organism evidence="4 5">
    <name type="scientific">Antrihabitans cavernicola</name>
    <dbReference type="NCBI Taxonomy" id="2495913"/>
    <lineage>
        <taxon>Bacteria</taxon>
        <taxon>Bacillati</taxon>
        <taxon>Actinomycetota</taxon>
        <taxon>Actinomycetes</taxon>
        <taxon>Mycobacteriales</taxon>
        <taxon>Nocardiaceae</taxon>
        <taxon>Antrihabitans</taxon>
    </lineage>
</organism>
<dbReference type="AlphaFoldDB" id="A0A5A7SDQ3"/>
<keyword evidence="5" id="KW-1185">Reference proteome</keyword>
<accession>A0A5A7SDQ3</accession>
<dbReference type="RefSeq" id="WP_149430136.1">
    <property type="nucleotide sequence ID" value="NZ_VLNY01000004.1"/>
</dbReference>
<evidence type="ECO:0000313" key="4">
    <source>
        <dbReference type="EMBL" id="KAA0022877.1"/>
    </source>
</evidence>
<dbReference type="GO" id="GO:0008773">
    <property type="term" value="F:[protein-PII] uridylyltransferase activity"/>
    <property type="evidence" value="ECO:0007669"/>
    <property type="project" value="InterPro"/>
</dbReference>
<dbReference type="InterPro" id="IPR018490">
    <property type="entry name" value="cNMP-bd_dom_sf"/>
</dbReference>
<dbReference type="InterPro" id="IPR005105">
    <property type="entry name" value="GlnD_Uridyltrans_N"/>
</dbReference>
<protein>
    <submittedName>
        <fullName evidence="4">CBS domain-containing protein</fullName>
    </submittedName>
</protein>
<dbReference type="InterPro" id="IPR000644">
    <property type="entry name" value="CBS_dom"/>
</dbReference>
<dbReference type="Gene3D" id="3.10.580.10">
    <property type="entry name" value="CBS-domain"/>
    <property type="match status" value="1"/>
</dbReference>
<dbReference type="Pfam" id="PF00571">
    <property type="entry name" value="CBS"/>
    <property type="match status" value="1"/>
</dbReference>
<dbReference type="SUPFAM" id="SSF54631">
    <property type="entry name" value="CBS-domain pair"/>
    <property type="match status" value="1"/>
</dbReference>
<dbReference type="PROSITE" id="PS51371">
    <property type="entry name" value="CBS"/>
    <property type="match status" value="1"/>
</dbReference>
<dbReference type="Gene3D" id="2.60.120.10">
    <property type="entry name" value="Jelly Rolls"/>
    <property type="match status" value="1"/>
</dbReference>
<evidence type="ECO:0000259" key="3">
    <source>
        <dbReference type="PROSITE" id="PS51371"/>
    </source>
</evidence>
<dbReference type="CDD" id="cd02205">
    <property type="entry name" value="CBS_pair_SF"/>
    <property type="match status" value="1"/>
</dbReference>
<feature type="domain" description="CBS" evidence="3">
    <location>
        <begin position="214"/>
        <end position="271"/>
    </location>
</feature>
<evidence type="ECO:0000259" key="2">
    <source>
        <dbReference type="PROSITE" id="PS50042"/>
    </source>
</evidence>
<sequence>MTESLAELLGTADPFDGLAPPELEAIAAASTLRDYALGEVVIDAFAEQSGDVFFVVSGGVELWTGVDASGPADDRLGPGGVFGYSAMLIESSIGPRVVASAPSRIAQIPGDSATIAFVTRKGARYLAKRIVRWSTSPRPSSVSAGVEDLLRAQPLVVACDATVADAARDIGADGRGYAAVRLPDGNHRLVTDASLRQRVIVDGVPGSAPVTEALDSTPPVAVGGDSAAELLLAMLDRGAQFVVVTDRDGALRGVVSLRDVFASPIKVDISLHERLRSATTVDDLVDRAHALPGLLGDLLASGLTATKVIAVNATMRDALVRRAIELTFADHPELSTDDFTLLLLGSHGRREAVLSSDIDSAVAFLDATPPATVVACRGVFAEIGGVLSRAGLAKDEHGTNASKPLFCRTNAEWRSAASDWIAKPEADRGAIMTSLMVDGRPIYGDPGLPPATAVIGDLRRHPGTLRLLLEDALARRARLRFARDALRLRPQRVDLKRDAILPVVNLARWAALSSGSVATGTVDRIRAAAGSPALPETRARSLIEVFEALAQIRLRYQLIQLEEGSSPADSVTMERMSPIDRSVVAQAVREVAAAQRRAANISNWVDTDELVAPPGR</sequence>
<proteinExistence type="predicted"/>
<dbReference type="InterPro" id="IPR046342">
    <property type="entry name" value="CBS_dom_sf"/>
</dbReference>
<gene>
    <name evidence="4" type="ORF">FOY51_10200</name>
</gene>
<comment type="caution">
    <text evidence="4">The sequence shown here is derived from an EMBL/GenBank/DDBJ whole genome shotgun (WGS) entry which is preliminary data.</text>
</comment>
<dbReference type="CDD" id="cd00038">
    <property type="entry name" value="CAP_ED"/>
    <property type="match status" value="1"/>
</dbReference>
<dbReference type="CDD" id="cd05401">
    <property type="entry name" value="NT_GlnE_GlnD_like"/>
    <property type="match status" value="1"/>
</dbReference>
<dbReference type="PROSITE" id="PS50042">
    <property type="entry name" value="CNMP_BINDING_3"/>
    <property type="match status" value="1"/>
</dbReference>
<dbReference type="EMBL" id="VLNY01000004">
    <property type="protein sequence ID" value="KAA0022877.1"/>
    <property type="molecule type" value="Genomic_DNA"/>
</dbReference>
<dbReference type="OrthoDB" id="9789996at2"/>
<dbReference type="SUPFAM" id="SSF51206">
    <property type="entry name" value="cAMP-binding domain-like"/>
    <property type="match status" value="1"/>
</dbReference>
<dbReference type="InterPro" id="IPR018821">
    <property type="entry name" value="DUF294_put_nucleoTrafse_sb-bd"/>
</dbReference>
<dbReference type="InterPro" id="IPR000595">
    <property type="entry name" value="cNMP-bd_dom"/>
</dbReference>
<dbReference type="InterPro" id="IPR014710">
    <property type="entry name" value="RmlC-like_jellyroll"/>
</dbReference>
<feature type="domain" description="Cyclic nucleotide-binding" evidence="2">
    <location>
        <begin position="14"/>
        <end position="108"/>
    </location>
</feature>
<name>A0A5A7SDQ3_9NOCA</name>
<dbReference type="Pfam" id="PF10335">
    <property type="entry name" value="DUF294_C"/>
    <property type="match status" value="1"/>
</dbReference>
<dbReference type="Pfam" id="PF03445">
    <property type="entry name" value="DUF294"/>
    <property type="match status" value="1"/>
</dbReference>